<reference evidence="4" key="1">
    <citation type="journal article" date="2019" name="Int. J. Syst. Evol. Microbiol.">
        <title>The Global Catalogue of Microorganisms (GCM) 10K type strain sequencing project: providing services to taxonomists for standard genome sequencing and annotation.</title>
        <authorList>
            <consortium name="The Broad Institute Genomics Platform"/>
            <consortium name="The Broad Institute Genome Sequencing Center for Infectious Disease"/>
            <person name="Wu L."/>
            <person name="Ma J."/>
        </authorList>
    </citation>
    <scope>NUCLEOTIDE SEQUENCE [LARGE SCALE GENOMIC DNA]</scope>
    <source>
        <strain evidence="4">DT43</strain>
    </source>
</reference>
<evidence type="ECO:0000313" key="3">
    <source>
        <dbReference type="EMBL" id="MFC4463499.1"/>
    </source>
</evidence>
<dbReference type="RefSeq" id="WP_386336789.1">
    <property type="nucleotide sequence ID" value="NZ_JBHSFG010000005.1"/>
</dbReference>
<dbReference type="Pfam" id="PF26273">
    <property type="entry name" value="Gly_zipper"/>
    <property type="match status" value="1"/>
</dbReference>
<evidence type="ECO:0000256" key="1">
    <source>
        <dbReference type="SAM" id="Phobius"/>
    </source>
</evidence>
<keyword evidence="1" id="KW-0812">Transmembrane</keyword>
<organism evidence="3 4">
    <name type="scientific">Streptomyces xiangluensis</name>
    <dbReference type="NCBI Taxonomy" id="2665720"/>
    <lineage>
        <taxon>Bacteria</taxon>
        <taxon>Bacillati</taxon>
        <taxon>Actinomycetota</taxon>
        <taxon>Actinomycetes</taxon>
        <taxon>Kitasatosporales</taxon>
        <taxon>Streptomycetaceae</taxon>
        <taxon>Streptomyces</taxon>
    </lineage>
</organism>
<accession>A0ABV8YHF1</accession>
<dbReference type="Proteomes" id="UP001596012">
    <property type="component" value="Unassembled WGS sequence"/>
</dbReference>
<gene>
    <name evidence="3" type="ORF">ACFPH6_02555</name>
</gene>
<keyword evidence="1" id="KW-1133">Transmembrane helix</keyword>
<proteinExistence type="predicted"/>
<dbReference type="InterPro" id="IPR058598">
    <property type="entry name" value="Gly_zipper-like_dom"/>
</dbReference>
<keyword evidence="4" id="KW-1185">Reference proteome</keyword>
<comment type="caution">
    <text evidence="3">The sequence shown here is derived from an EMBL/GenBank/DDBJ whole genome shotgun (WGS) entry which is preliminary data.</text>
</comment>
<feature type="transmembrane region" description="Helical" evidence="1">
    <location>
        <begin position="29"/>
        <end position="56"/>
    </location>
</feature>
<evidence type="ECO:0000259" key="2">
    <source>
        <dbReference type="Pfam" id="PF26273"/>
    </source>
</evidence>
<sequence>MTKRGEGDGPSSASADNALGLWMSLGMAFGIPLGMLADNVGLGLALGLGFGVAIGVAKRRTHQQRDEAPGEDA</sequence>
<keyword evidence="1" id="KW-0472">Membrane</keyword>
<dbReference type="EMBL" id="JBHSFG010000005">
    <property type="protein sequence ID" value="MFC4463499.1"/>
    <property type="molecule type" value="Genomic_DNA"/>
</dbReference>
<protein>
    <recommendedName>
        <fullName evidence="2">Glycine zipper-like domain-containing protein</fullName>
    </recommendedName>
</protein>
<feature type="domain" description="Glycine zipper-like" evidence="2">
    <location>
        <begin position="16"/>
        <end position="57"/>
    </location>
</feature>
<name>A0ABV8YHF1_9ACTN</name>
<evidence type="ECO:0000313" key="4">
    <source>
        <dbReference type="Proteomes" id="UP001596012"/>
    </source>
</evidence>